<evidence type="ECO:0000313" key="2">
    <source>
        <dbReference type="Proteomes" id="UP000014113"/>
    </source>
</evidence>
<dbReference type="STRING" id="1121865.OMW_00009"/>
<accession>S1N559</accession>
<dbReference type="RefSeq" id="WP_016182181.1">
    <property type="nucleotide sequence ID" value="NZ_JXKI01000015.1"/>
</dbReference>
<gene>
    <name evidence="1" type="ORF">I568_00603</name>
</gene>
<dbReference type="EMBL" id="ASWJ01000004">
    <property type="protein sequence ID" value="EOW84117.1"/>
    <property type="molecule type" value="Genomic_DNA"/>
</dbReference>
<reference evidence="1 2" key="1">
    <citation type="submission" date="2013-03" db="EMBL/GenBank/DDBJ databases">
        <title>The Genome Sequence of Enterococcus columbae ATCC_51263 (PacBio/Illumina hybrid assembly).</title>
        <authorList>
            <consortium name="The Broad Institute Genomics Platform"/>
            <consortium name="The Broad Institute Genome Sequencing Center for Infectious Disease"/>
            <person name="Earl A."/>
            <person name="Russ C."/>
            <person name="Gilmore M."/>
            <person name="Surin D."/>
            <person name="Walker B."/>
            <person name="Young S."/>
            <person name="Zeng Q."/>
            <person name="Gargeya S."/>
            <person name="Fitzgerald M."/>
            <person name="Haas B."/>
            <person name="Abouelleil A."/>
            <person name="Allen A.W."/>
            <person name="Alvarado L."/>
            <person name="Arachchi H.M."/>
            <person name="Berlin A.M."/>
            <person name="Chapman S.B."/>
            <person name="Gainer-Dewar J."/>
            <person name="Goldberg J."/>
            <person name="Griggs A."/>
            <person name="Gujja S."/>
            <person name="Hansen M."/>
            <person name="Howarth C."/>
            <person name="Imamovic A."/>
            <person name="Ireland A."/>
            <person name="Larimer J."/>
            <person name="McCowan C."/>
            <person name="Murphy C."/>
            <person name="Pearson M."/>
            <person name="Poon T.W."/>
            <person name="Priest M."/>
            <person name="Roberts A."/>
            <person name="Saif S."/>
            <person name="Shea T."/>
            <person name="Sisk P."/>
            <person name="Sykes S."/>
            <person name="Wortman J."/>
            <person name="Nusbaum C."/>
            <person name="Birren B."/>
        </authorList>
    </citation>
    <scope>NUCLEOTIDE SEQUENCE [LARGE SCALE GENOMIC DNA]</scope>
    <source>
        <strain evidence="1 2">ATCC 51263</strain>
    </source>
</reference>
<dbReference type="OrthoDB" id="9810101at2"/>
<dbReference type="PATRIC" id="fig|1121865.3.peg.5"/>
<evidence type="ECO:0000313" key="1">
    <source>
        <dbReference type="EMBL" id="EOW84117.1"/>
    </source>
</evidence>
<dbReference type="Gene3D" id="1.10.3420.10">
    <property type="entry name" value="putative ntp pyrophosphohydrolase like domain"/>
    <property type="match status" value="1"/>
</dbReference>
<sequence>MQPYEMAATFHQIFDDRQPKIPTPFTLQEAIFRQGFKLEELIELLHVTAGDDQQAFDQACLAMHQVIEQTKEKILKKAATQKVSVQTASKEVNATDDLTILTQQVDALVDLLYFTYGSFVLLGVDPKPMLEIVHQANLGKLFPDGKPHHDPVTNKVLKPADWAQRYAPEPKILAELKRQIALAQEKQQSDLLQ</sequence>
<dbReference type="Proteomes" id="UP000014113">
    <property type="component" value="Unassembled WGS sequence"/>
</dbReference>
<evidence type="ECO:0008006" key="3">
    <source>
        <dbReference type="Google" id="ProtNLM"/>
    </source>
</evidence>
<dbReference type="eggNOG" id="COG4696">
    <property type="taxonomic scope" value="Bacteria"/>
</dbReference>
<dbReference type="InterPro" id="IPR021130">
    <property type="entry name" value="PRib-ATP_PPHydrolase-like"/>
</dbReference>
<protein>
    <recommendedName>
        <fullName evidence="3">Cof family protein</fullName>
    </recommendedName>
</protein>
<organism evidence="1 2">
    <name type="scientific">Enterococcus columbae DSM 7374 = ATCC 51263</name>
    <dbReference type="NCBI Taxonomy" id="1121865"/>
    <lineage>
        <taxon>Bacteria</taxon>
        <taxon>Bacillati</taxon>
        <taxon>Bacillota</taxon>
        <taxon>Bacilli</taxon>
        <taxon>Lactobacillales</taxon>
        <taxon>Enterococcaceae</taxon>
        <taxon>Enterococcus</taxon>
    </lineage>
</organism>
<dbReference type="Pfam" id="PF01503">
    <property type="entry name" value="PRA-PH"/>
    <property type="match status" value="1"/>
</dbReference>
<name>S1N559_9ENTE</name>
<proteinExistence type="predicted"/>
<keyword evidence="2" id="KW-1185">Reference proteome</keyword>
<dbReference type="InterPro" id="IPR023292">
    <property type="entry name" value="NTP_PyroPHydrolase-like_dom_sf"/>
</dbReference>
<comment type="caution">
    <text evidence="1">The sequence shown here is derived from an EMBL/GenBank/DDBJ whole genome shotgun (WGS) entry which is preliminary data.</text>
</comment>
<dbReference type="AlphaFoldDB" id="S1N559"/>